<dbReference type="AlphaFoldDB" id="A0A0L7KS72"/>
<dbReference type="SUPFAM" id="SSF55797">
    <property type="entry name" value="PR-1-like"/>
    <property type="match status" value="1"/>
</dbReference>
<dbReference type="Proteomes" id="UP000037510">
    <property type="component" value="Unassembled WGS sequence"/>
</dbReference>
<evidence type="ECO:0000256" key="1">
    <source>
        <dbReference type="ARBA" id="ARBA00004613"/>
    </source>
</evidence>
<proteinExistence type="predicted"/>
<feature type="compositionally biased region" description="Basic and acidic residues" evidence="3">
    <location>
        <begin position="378"/>
        <end position="407"/>
    </location>
</feature>
<accession>A0A0L7KS72</accession>
<name>A0A0L7KS72_OPEBR</name>
<dbReference type="EMBL" id="JTDY01006535">
    <property type="protein sequence ID" value="KOB65921.1"/>
    <property type="molecule type" value="Genomic_DNA"/>
</dbReference>
<evidence type="ECO:0000256" key="3">
    <source>
        <dbReference type="SAM" id="MobiDB-lite"/>
    </source>
</evidence>
<comment type="subcellular location">
    <subcellularLocation>
        <location evidence="1">Secreted</location>
    </subcellularLocation>
</comment>
<keyword evidence="5" id="KW-1185">Reference proteome</keyword>
<gene>
    <name evidence="4" type="ORF">OBRU01_22121</name>
</gene>
<evidence type="ECO:0000256" key="2">
    <source>
        <dbReference type="ARBA" id="ARBA00022525"/>
    </source>
</evidence>
<dbReference type="STRING" id="104452.A0A0L7KS72"/>
<dbReference type="Gene3D" id="3.40.33.10">
    <property type="entry name" value="CAP"/>
    <property type="match status" value="1"/>
</dbReference>
<reference evidence="4 5" key="1">
    <citation type="journal article" date="2015" name="Genome Biol. Evol.">
        <title>The genome of winter moth (Operophtera brumata) provides a genomic perspective on sexual dimorphism and phenology.</title>
        <authorList>
            <person name="Derks M.F."/>
            <person name="Smit S."/>
            <person name="Salis L."/>
            <person name="Schijlen E."/>
            <person name="Bossers A."/>
            <person name="Mateman C."/>
            <person name="Pijl A.S."/>
            <person name="de Ridder D."/>
            <person name="Groenen M.A."/>
            <person name="Visser M.E."/>
            <person name="Megens H.J."/>
        </authorList>
    </citation>
    <scope>NUCLEOTIDE SEQUENCE [LARGE SCALE GENOMIC DNA]</scope>
    <source>
        <strain evidence="4">WM2013NL</strain>
        <tissue evidence="4">Head and thorax</tissue>
    </source>
</reference>
<sequence>SKDSKRSYFTQLIWADTTFVGCGRAKFFVSELNTVVERLICNFAPKGNNHKKPIYTIGYPGTQCSKQMIPDIEFPGLCLQTTEPAPKFIDNRPSASSLLRILNLSNSSLKQQLDPNNLKQINENSSEINDQRNQKTRHVYLNNSYGAMKRDSARLQNPMRNIENYNEPPYTERQYTQRQFTQERGHSHMYHGYQSSKETMYNQDITQIHTESDFRRSDFTSGPLYSKSIHDARKHYVGSQCTRQMMLGEKHNCFSPDPPCKSKTNECTRGQANECPHPCQLTTFARFEKVCPCNEQTPPTIQIPCECKRKCQPTTNCPSFTTTYCPHRKLGGDEPDKSSQFDNYDLFHNLEVKSGDKDLSQKQPWSYENPTIEKLEKAEYSRRESDTYKQVKSIVDDSQPKIRKQQDSYRSFDYSERKKRDLEDLTFKPFWQMDEYNQKQPPELKSIRYTTLNNKRKIKARKTALTTRLPTSTETITIKPKDKSSININQRGRVTEKYLSFDELMHLRKLSTAESIDNDARRRADNLDLRDGVTVESTTTSITANTPFYRQKHCTRKLTCTWTAAYNGSGGAGGVGGGGHDVGSRTPPGYVDGCTRTSTCTRDYMDRNKMATASEISEGTTLEDEDYCERRSLNIRRRNLVDNGVTTFSIGYQEAFTELPLVTTKIDEQFYSSEVETSSQTDNFHCICYEDATRVKRGEISGIEQLLSKDCIGMNGDENSKRLMY</sequence>
<keyword evidence="2" id="KW-0964">Secreted</keyword>
<feature type="region of interest" description="Disordered" evidence="3">
    <location>
        <begin position="378"/>
        <end position="409"/>
    </location>
</feature>
<dbReference type="InterPro" id="IPR035940">
    <property type="entry name" value="CAP_sf"/>
</dbReference>
<evidence type="ECO:0000313" key="5">
    <source>
        <dbReference type="Proteomes" id="UP000037510"/>
    </source>
</evidence>
<feature type="non-terminal residue" evidence="4">
    <location>
        <position position="1"/>
    </location>
</feature>
<comment type="caution">
    <text evidence="4">The sequence shown here is derived from an EMBL/GenBank/DDBJ whole genome shotgun (WGS) entry which is preliminary data.</text>
</comment>
<organism evidence="4 5">
    <name type="scientific">Operophtera brumata</name>
    <name type="common">Winter moth</name>
    <name type="synonym">Phalaena brumata</name>
    <dbReference type="NCBI Taxonomy" id="104452"/>
    <lineage>
        <taxon>Eukaryota</taxon>
        <taxon>Metazoa</taxon>
        <taxon>Ecdysozoa</taxon>
        <taxon>Arthropoda</taxon>
        <taxon>Hexapoda</taxon>
        <taxon>Insecta</taxon>
        <taxon>Pterygota</taxon>
        <taxon>Neoptera</taxon>
        <taxon>Endopterygota</taxon>
        <taxon>Lepidoptera</taxon>
        <taxon>Glossata</taxon>
        <taxon>Ditrysia</taxon>
        <taxon>Geometroidea</taxon>
        <taxon>Geometridae</taxon>
        <taxon>Larentiinae</taxon>
        <taxon>Operophtera</taxon>
    </lineage>
</organism>
<protein>
    <submittedName>
        <fullName evidence="4">Putative Ves G 5 allergen</fullName>
    </submittedName>
</protein>
<feature type="non-terminal residue" evidence="4">
    <location>
        <position position="725"/>
    </location>
</feature>
<evidence type="ECO:0000313" key="4">
    <source>
        <dbReference type="EMBL" id="KOB65921.1"/>
    </source>
</evidence>